<dbReference type="InterPro" id="IPR050220">
    <property type="entry name" value="Type_II_DNA_Topoisomerases"/>
</dbReference>
<keyword evidence="4" id="KW-0238">DNA-binding</keyword>
<dbReference type="PANTHER" id="PTHR43493">
    <property type="entry name" value="DNA GYRASE/TOPOISOMERASE SUBUNIT A"/>
    <property type="match status" value="1"/>
</dbReference>
<comment type="caution">
    <text evidence="8">The sequence shown here is derived from an EMBL/GenBank/DDBJ whole genome shotgun (WGS) entry which is preliminary data.</text>
</comment>
<reference evidence="8" key="1">
    <citation type="journal article" date="2014" name="Front. Microbiol.">
        <title>High frequency of phylogenetically diverse reductive dehalogenase-homologous genes in deep subseafloor sedimentary metagenomes.</title>
        <authorList>
            <person name="Kawai M."/>
            <person name="Futagami T."/>
            <person name="Toyoda A."/>
            <person name="Takaki Y."/>
            <person name="Nishi S."/>
            <person name="Hori S."/>
            <person name="Arai W."/>
            <person name="Tsubouchi T."/>
            <person name="Morono Y."/>
            <person name="Uchiyama I."/>
            <person name="Ito T."/>
            <person name="Fujiyama A."/>
            <person name="Inagaki F."/>
            <person name="Takami H."/>
        </authorList>
    </citation>
    <scope>NUCLEOTIDE SEQUENCE</scope>
    <source>
        <strain evidence="8">Expedition CK06-06</strain>
    </source>
</reference>
<evidence type="ECO:0000256" key="2">
    <source>
        <dbReference type="ARBA" id="ARBA00012895"/>
    </source>
</evidence>
<dbReference type="EC" id="5.6.2.2" evidence="2"/>
<feature type="non-terminal residue" evidence="8">
    <location>
        <position position="419"/>
    </location>
</feature>
<accession>X0RER7</accession>
<proteinExistence type="predicted"/>
<evidence type="ECO:0000313" key="8">
    <source>
        <dbReference type="EMBL" id="GAF67419.1"/>
    </source>
</evidence>
<feature type="non-terminal residue" evidence="8">
    <location>
        <position position="1"/>
    </location>
</feature>
<dbReference type="Gene3D" id="2.120.10.90">
    <property type="entry name" value="DNA gyrase/topoisomerase IV, subunit A, C-terminal"/>
    <property type="match status" value="1"/>
</dbReference>
<dbReference type="GO" id="GO:0005524">
    <property type="term" value="F:ATP binding"/>
    <property type="evidence" value="ECO:0007669"/>
    <property type="project" value="InterPro"/>
</dbReference>
<gene>
    <name evidence="8" type="ORF">S01H1_12219</name>
</gene>
<dbReference type="EMBL" id="BARS01006255">
    <property type="protein sequence ID" value="GAF67419.1"/>
    <property type="molecule type" value="Genomic_DNA"/>
</dbReference>
<dbReference type="InterPro" id="IPR035516">
    <property type="entry name" value="Gyrase/topoIV_suA_C"/>
</dbReference>
<comment type="catalytic activity">
    <reaction evidence="1">
        <text>ATP-dependent breakage, passage and rejoining of double-stranded DNA.</text>
        <dbReference type="EC" id="5.6.2.2"/>
    </reaction>
</comment>
<evidence type="ECO:0000259" key="7">
    <source>
        <dbReference type="PROSITE" id="PS52040"/>
    </source>
</evidence>
<dbReference type="PROSITE" id="PS52040">
    <property type="entry name" value="TOPO_IIA"/>
    <property type="match status" value="1"/>
</dbReference>
<dbReference type="InterPro" id="IPR013760">
    <property type="entry name" value="Topo_IIA-like_dom_sf"/>
</dbReference>
<dbReference type="Gene3D" id="1.10.268.10">
    <property type="entry name" value="Topoisomerase, domain 3"/>
    <property type="match status" value="1"/>
</dbReference>
<dbReference type="InterPro" id="IPR002205">
    <property type="entry name" value="Topo_IIA_dom_A"/>
</dbReference>
<organism evidence="8">
    <name type="scientific">marine sediment metagenome</name>
    <dbReference type="NCBI Taxonomy" id="412755"/>
    <lineage>
        <taxon>unclassified sequences</taxon>
        <taxon>metagenomes</taxon>
        <taxon>ecological metagenomes</taxon>
    </lineage>
</organism>
<evidence type="ECO:0000256" key="6">
    <source>
        <dbReference type="SAM" id="Coils"/>
    </source>
</evidence>
<dbReference type="GO" id="GO:0005737">
    <property type="term" value="C:cytoplasm"/>
    <property type="evidence" value="ECO:0007669"/>
    <property type="project" value="TreeGrafter"/>
</dbReference>
<dbReference type="InterPro" id="IPR006691">
    <property type="entry name" value="GyrA/parC_rep"/>
</dbReference>
<dbReference type="InterPro" id="IPR013757">
    <property type="entry name" value="Topo_IIA_A_a_sf"/>
</dbReference>
<dbReference type="AlphaFoldDB" id="X0RER7"/>
<dbReference type="SUPFAM" id="SSF101904">
    <property type="entry name" value="GyrA/ParC C-terminal domain-like"/>
    <property type="match status" value="1"/>
</dbReference>
<dbReference type="GO" id="GO:0003677">
    <property type="term" value="F:DNA binding"/>
    <property type="evidence" value="ECO:0007669"/>
    <property type="project" value="UniProtKB-KW"/>
</dbReference>
<dbReference type="SUPFAM" id="SSF56719">
    <property type="entry name" value="Type II DNA topoisomerase"/>
    <property type="match status" value="1"/>
</dbReference>
<sequence>EVVENYVDYRKKIITNRTGFELKKAKERLELVEGLLIALKNIDAVITTIKKSKATTEALESLVKKFKLTRKQAQAVLETRLQQLTSLEQEKLKKEYKDLKQKISEFEKILKDIRKVLKIIVKEVNELKNKYGDNRKTYVLQRISEISEKDLVQKKEVVITITEKGYCKRMDVKSYREQRRGGKGVIGSNLATGDFVKQLITCSTHDYLMFFTTRGRVLWLKAYDIPEAERYSKGKAMINLLNLKDEKVTSVISVNKFEYFLFMATRNGVVKRISLAHFSKPRASGVRAINLPADNSDVLIGVQILERGEEVLLSTKKGKAIRFSSNNVRDMGRASYGVTGIKMGKDDEVVSLEVLKTQAILTITKNGYGKRTAVKDYRKTARAGKGVINLKVTQKTGNVVTTISVNPTDSIIITTAKGM</sequence>
<dbReference type="GO" id="GO:0003918">
    <property type="term" value="F:DNA topoisomerase type II (double strand cut, ATP-hydrolyzing) activity"/>
    <property type="evidence" value="ECO:0007669"/>
    <property type="project" value="UniProtKB-EC"/>
</dbReference>
<dbReference type="Pfam" id="PF00521">
    <property type="entry name" value="DNA_topoisoIV"/>
    <property type="match status" value="1"/>
</dbReference>
<evidence type="ECO:0000256" key="5">
    <source>
        <dbReference type="ARBA" id="ARBA00023235"/>
    </source>
</evidence>
<name>X0RER7_9ZZZZ</name>
<keyword evidence="3" id="KW-0799">Topoisomerase</keyword>
<protein>
    <recommendedName>
        <fullName evidence="2">DNA topoisomerase (ATP-hydrolyzing)</fullName>
        <ecNumber evidence="2">5.6.2.2</ecNumber>
    </recommendedName>
</protein>
<dbReference type="Pfam" id="PF03989">
    <property type="entry name" value="DNA_gyraseA_C"/>
    <property type="match status" value="5"/>
</dbReference>
<dbReference type="PANTHER" id="PTHR43493:SF5">
    <property type="entry name" value="DNA GYRASE SUBUNIT A, CHLOROPLASTIC_MITOCHONDRIAL"/>
    <property type="match status" value="1"/>
</dbReference>
<feature type="coiled-coil region" evidence="6">
    <location>
        <begin position="70"/>
        <end position="130"/>
    </location>
</feature>
<evidence type="ECO:0000256" key="3">
    <source>
        <dbReference type="ARBA" id="ARBA00023029"/>
    </source>
</evidence>
<evidence type="ECO:0000256" key="4">
    <source>
        <dbReference type="ARBA" id="ARBA00023125"/>
    </source>
</evidence>
<evidence type="ECO:0000256" key="1">
    <source>
        <dbReference type="ARBA" id="ARBA00000185"/>
    </source>
</evidence>
<keyword evidence="6" id="KW-0175">Coiled coil</keyword>
<feature type="domain" description="Topo IIA-type catalytic" evidence="7">
    <location>
        <begin position="1"/>
        <end position="151"/>
    </location>
</feature>
<dbReference type="GO" id="GO:0009330">
    <property type="term" value="C:DNA topoisomerase type II (double strand cut, ATP-hydrolyzing) complex"/>
    <property type="evidence" value="ECO:0007669"/>
    <property type="project" value="TreeGrafter"/>
</dbReference>
<keyword evidence="5" id="KW-0413">Isomerase</keyword>
<dbReference type="GO" id="GO:0006265">
    <property type="term" value="P:DNA topological change"/>
    <property type="evidence" value="ECO:0007669"/>
    <property type="project" value="InterPro"/>
</dbReference>
<dbReference type="FunFam" id="1.10.268.10:FF:000001">
    <property type="entry name" value="DNA gyrase subunit A"/>
    <property type="match status" value="1"/>
</dbReference>